<evidence type="ECO:0000313" key="2">
    <source>
        <dbReference type="Proteomes" id="UP001177260"/>
    </source>
</evidence>
<keyword evidence="2" id="KW-1185">Reference proteome</keyword>
<comment type="caution">
    <text evidence="1">The sequence shown here is derived from an EMBL/GenBank/DDBJ whole genome shotgun (WGS) entry which is preliminary data.</text>
</comment>
<protein>
    <submittedName>
        <fullName evidence="1">Uncharacterized protein</fullName>
    </submittedName>
</protein>
<proteinExistence type="predicted"/>
<reference evidence="1 2" key="1">
    <citation type="journal article" date="2023" name="ACS Omega">
        <title>Identification of the Neoaspergillic Acid Biosynthesis Gene Cluster by Establishing an In Vitro CRISPR-Ribonucleoprotein Genetic System in Aspergillus melleus.</title>
        <authorList>
            <person name="Yuan B."/>
            <person name="Grau M.F."/>
            <person name="Murata R.M."/>
            <person name="Torok T."/>
            <person name="Venkateswaran K."/>
            <person name="Stajich J.E."/>
            <person name="Wang C.C.C."/>
        </authorList>
    </citation>
    <scope>NUCLEOTIDE SEQUENCE [LARGE SCALE GENOMIC DNA]</scope>
    <source>
        <strain evidence="1 2">IMV 1140</strain>
    </source>
</reference>
<organism evidence="1 2">
    <name type="scientific">Aspergillus melleus</name>
    <dbReference type="NCBI Taxonomy" id="138277"/>
    <lineage>
        <taxon>Eukaryota</taxon>
        <taxon>Fungi</taxon>
        <taxon>Dikarya</taxon>
        <taxon>Ascomycota</taxon>
        <taxon>Pezizomycotina</taxon>
        <taxon>Eurotiomycetes</taxon>
        <taxon>Eurotiomycetidae</taxon>
        <taxon>Eurotiales</taxon>
        <taxon>Aspergillaceae</taxon>
        <taxon>Aspergillus</taxon>
        <taxon>Aspergillus subgen. Circumdati</taxon>
    </lineage>
</organism>
<gene>
    <name evidence="1" type="ORF">N8T08_004029</name>
</gene>
<dbReference type="Proteomes" id="UP001177260">
    <property type="component" value="Unassembled WGS sequence"/>
</dbReference>
<sequence>MMVSDCYKPAMVDLKARRTKILSLMRPAKPQVDIQLRQGPSIYTTGDSIQGSVYIAPDQGLLGRTQIKLQGKTVTKVEGDFARTRVEHTFLDLDQPAEMYGPSLTDDGRYRFPFLFIVPDQTLPQACAHPKTNCQVGDAHRMLPPTLGGPFPTRIRSWPADDLGSEMTRVSYCIKVHISKPSDDTSGDEACTKPLALFAQGATLE</sequence>
<dbReference type="EMBL" id="JAOPJF010000022">
    <property type="protein sequence ID" value="KAK1145788.1"/>
    <property type="molecule type" value="Genomic_DNA"/>
</dbReference>
<accession>A0ACC3B6D4</accession>
<name>A0ACC3B6D4_9EURO</name>
<evidence type="ECO:0000313" key="1">
    <source>
        <dbReference type="EMBL" id="KAK1145788.1"/>
    </source>
</evidence>